<dbReference type="Gene3D" id="1.10.40.60">
    <property type="entry name" value="EpsJ-like"/>
    <property type="match status" value="1"/>
</dbReference>
<evidence type="ECO:0000256" key="9">
    <source>
        <dbReference type="ARBA" id="ARBA00023136"/>
    </source>
</evidence>
<evidence type="ECO:0000256" key="5">
    <source>
        <dbReference type="ARBA" id="ARBA00022519"/>
    </source>
</evidence>
<dbReference type="RefSeq" id="WP_164210380.1">
    <property type="nucleotide sequence ID" value="NZ_JAAGSC010000034.1"/>
</dbReference>
<evidence type="ECO:0000256" key="10">
    <source>
        <dbReference type="PIRNR" id="PIRNR002786"/>
    </source>
</evidence>
<keyword evidence="4 10" id="KW-1003">Cell membrane</keyword>
<evidence type="ECO:0000256" key="11">
    <source>
        <dbReference type="SAM" id="Phobius"/>
    </source>
</evidence>
<evidence type="ECO:0000256" key="1">
    <source>
        <dbReference type="ARBA" id="ARBA00004533"/>
    </source>
</evidence>
<keyword evidence="14" id="KW-1185">Reference proteome</keyword>
<organism evidence="13 14">
    <name type="scientific">Wenzhouxiangella limi</name>
    <dbReference type="NCBI Taxonomy" id="2707351"/>
    <lineage>
        <taxon>Bacteria</taxon>
        <taxon>Pseudomonadati</taxon>
        <taxon>Pseudomonadota</taxon>
        <taxon>Gammaproteobacteria</taxon>
        <taxon>Chromatiales</taxon>
        <taxon>Wenzhouxiangellaceae</taxon>
        <taxon>Wenzhouxiangella</taxon>
    </lineage>
</organism>
<feature type="domain" description="T2SS protein K first SAM-like" evidence="12">
    <location>
        <begin position="105"/>
        <end position="193"/>
    </location>
</feature>
<keyword evidence="6 11" id="KW-0812">Transmembrane</keyword>
<dbReference type="PANTHER" id="PTHR38831">
    <property type="entry name" value="TYPE II SECRETION SYSTEM PROTEIN K"/>
    <property type="match status" value="1"/>
</dbReference>
<keyword evidence="5 10" id="KW-0997">Cell inner membrane</keyword>
<comment type="similarity">
    <text evidence="2 10">Belongs to the GSP K family.</text>
</comment>
<dbReference type="InterPro" id="IPR005628">
    <property type="entry name" value="GspK"/>
</dbReference>
<accession>A0A845UWJ1</accession>
<dbReference type="InterPro" id="IPR049031">
    <property type="entry name" value="T2SSK_SAM-like_1st"/>
</dbReference>
<dbReference type="Pfam" id="PF21687">
    <property type="entry name" value="T2SSK_1st"/>
    <property type="match status" value="1"/>
</dbReference>
<dbReference type="GO" id="GO:0005886">
    <property type="term" value="C:plasma membrane"/>
    <property type="evidence" value="ECO:0007669"/>
    <property type="project" value="UniProtKB-SubCell"/>
</dbReference>
<evidence type="ECO:0000256" key="4">
    <source>
        <dbReference type="ARBA" id="ARBA00022475"/>
    </source>
</evidence>
<evidence type="ECO:0000259" key="12">
    <source>
        <dbReference type="Pfam" id="PF21687"/>
    </source>
</evidence>
<evidence type="ECO:0000313" key="14">
    <source>
        <dbReference type="Proteomes" id="UP000484885"/>
    </source>
</evidence>
<reference evidence="13 14" key="1">
    <citation type="submission" date="2020-02" db="EMBL/GenBank/DDBJ databases">
        <authorList>
            <person name="Zhang X.-Y."/>
        </authorList>
    </citation>
    <scope>NUCLEOTIDE SEQUENCE [LARGE SCALE GENOMIC DNA]</scope>
    <source>
        <strain evidence="13 14">C33</strain>
    </source>
</reference>
<proteinExistence type="inferred from homology"/>
<evidence type="ECO:0000313" key="13">
    <source>
        <dbReference type="EMBL" id="NDY94968.1"/>
    </source>
</evidence>
<evidence type="ECO:0000256" key="2">
    <source>
        <dbReference type="ARBA" id="ARBA00007246"/>
    </source>
</evidence>
<dbReference type="Proteomes" id="UP000484885">
    <property type="component" value="Unassembled WGS sequence"/>
</dbReference>
<evidence type="ECO:0000256" key="7">
    <source>
        <dbReference type="ARBA" id="ARBA00022927"/>
    </source>
</evidence>
<dbReference type="InterPro" id="IPR038072">
    <property type="entry name" value="GspK_central_sf"/>
</dbReference>
<gene>
    <name evidence="13" type="ORF">G3I74_04415</name>
</gene>
<keyword evidence="3 10" id="KW-0813">Transport</keyword>
<evidence type="ECO:0000256" key="8">
    <source>
        <dbReference type="ARBA" id="ARBA00022989"/>
    </source>
</evidence>
<comment type="caution">
    <text evidence="13">The sequence shown here is derived from an EMBL/GenBank/DDBJ whole genome shotgun (WGS) entry which is preliminary data.</text>
</comment>
<keyword evidence="8 11" id="KW-1133">Transmembrane helix</keyword>
<dbReference type="GO" id="GO:0009306">
    <property type="term" value="P:protein secretion"/>
    <property type="evidence" value="ECO:0007669"/>
    <property type="project" value="InterPro"/>
</dbReference>
<name>A0A845UWJ1_9GAMM</name>
<dbReference type="AlphaFoldDB" id="A0A845UWJ1"/>
<dbReference type="PANTHER" id="PTHR38831:SF2">
    <property type="entry name" value="TYPE II SECRETION SYSTEM PROTEIN K"/>
    <property type="match status" value="1"/>
</dbReference>
<dbReference type="PIRSF" id="PIRSF002786">
    <property type="entry name" value="XcpX"/>
    <property type="match status" value="1"/>
</dbReference>
<keyword evidence="7" id="KW-0653">Protein transport</keyword>
<feature type="transmembrane region" description="Helical" evidence="11">
    <location>
        <begin position="12"/>
        <end position="34"/>
    </location>
</feature>
<comment type="subcellular location">
    <subcellularLocation>
        <location evidence="1 10">Cell inner membrane</location>
    </subcellularLocation>
</comment>
<dbReference type="EMBL" id="JAAGSC010000034">
    <property type="protein sequence ID" value="NDY94968.1"/>
    <property type="molecule type" value="Genomic_DNA"/>
</dbReference>
<sequence length="297" mass="33220">MRKFSQTHSQGIALIVVLWVLTLLTIVVGVYAVLARTEGLQARYLFDTTAARYAAEAGVHRAVFELRNPDMETRWVADGRPYGLTFGEAEIEIRVADETGRVDLNNAEEEFLAELFMAQGVEEQEAIFMAAAIADWRDTDDLMRVYGAEIDEYVAAGYPYGPANEPFGTVEELQQVIGMTYPLFQQVEPLLTVDGGGEVNPAFAPVEVLALLPDMDRELAELFVEEREMAHPADVNALMMPNGQMVSLRSRGRAYRIRSRAELDNGAWTVIEATVALGNTTRGRPFRVLRWQEQVEE</sequence>
<evidence type="ECO:0000256" key="3">
    <source>
        <dbReference type="ARBA" id="ARBA00022448"/>
    </source>
</evidence>
<protein>
    <recommendedName>
        <fullName evidence="10">Type II secretion system protein K</fullName>
    </recommendedName>
</protein>
<keyword evidence="9 10" id="KW-0472">Membrane</keyword>
<evidence type="ECO:0000256" key="6">
    <source>
        <dbReference type="ARBA" id="ARBA00022692"/>
    </source>
</evidence>
<dbReference type="SUPFAM" id="SSF158544">
    <property type="entry name" value="GspK insert domain-like"/>
    <property type="match status" value="1"/>
</dbReference>